<dbReference type="NCBIfam" id="NF004486">
    <property type="entry name" value="PRK05815.3-4"/>
    <property type="match status" value="1"/>
</dbReference>
<dbReference type="GO" id="GO:0046933">
    <property type="term" value="F:proton-transporting ATP synthase activity, rotational mechanism"/>
    <property type="evidence" value="ECO:0007669"/>
    <property type="project" value="UniProtKB-UniRule"/>
</dbReference>
<feature type="transmembrane region" description="Helical" evidence="11">
    <location>
        <begin position="208"/>
        <end position="230"/>
    </location>
</feature>
<evidence type="ECO:0000256" key="1">
    <source>
        <dbReference type="ARBA" id="ARBA00004141"/>
    </source>
</evidence>
<evidence type="ECO:0000256" key="9">
    <source>
        <dbReference type="ARBA" id="ARBA00023136"/>
    </source>
</evidence>
<keyword evidence="9 11" id="KW-0472">Membrane</keyword>
<comment type="similarity">
    <text evidence="2 11 12">Belongs to the ATPase A chain family.</text>
</comment>
<comment type="function">
    <text evidence="11 12">Key component of the proton channel; it plays a direct role in the translocation of protons across the membrane.</text>
</comment>
<dbReference type="HAMAP" id="MF_01393">
    <property type="entry name" value="ATP_synth_a_bact"/>
    <property type="match status" value="1"/>
</dbReference>
<dbReference type="EMBL" id="CACRST010000011">
    <property type="protein sequence ID" value="VYS98589.1"/>
    <property type="molecule type" value="Genomic_DNA"/>
</dbReference>
<dbReference type="Gene3D" id="1.20.120.220">
    <property type="entry name" value="ATP synthase, F0 complex, subunit A"/>
    <property type="match status" value="1"/>
</dbReference>
<evidence type="ECO:0000256" key="7">
    <source>
        <dbReference type="ARBA" id="ARBA00022989"/>
    </source>
</evidence>
<feature type="transmembrane region" description="Helical" evidence="11">
    <location>
        <begin position="40"/>
        <end position="60"/>
    </location>
</feature>
<feature type="transmembrane region" description="Helical" evidence="11">
    <location>
        <begin position="94"/>
        <end position="117"/>
    </location>
</feature>
<reference evidence="13" key="1">
    <citation type="submission" date="2019-11" db="EMBL/GenBank/DDBJ databases">
        <authorList>
            <person name="Feng L."/>
        </authorList>
    </citation>
    <scope>NUCLEOTIDE SEQUENCE</scope>
    <source>
        <strain evidence="13">BgluceraseaLFYP119</strain>
    </source>
</reference>
<dbReference type="GO" id="GO:0045259">
    <property type="term" value="C:proton-transporting ATP synthase complex"/>
    <property type="evidence" value="ECO:0007669"/>
    <property type="project" value="UniProtKB-KW"/>
</dbReference>
<keyword evidence="6 11" id="KW-0375">Hydrogen ion transport</keyword>
<feature type="transmembrane region" description="Helical" evidence="11">
    <location>
        <begin position="180"/>
        <end position="202"/>
    </location>
</feature>
<dbReference type="RefSeq" id="WP_156353692.1">
    <property type="nucleotide sequence ID" value="NZ_CACRST010000011.1"/>
</dbReference>
<evidence type="ECO:0000256" key="5">
    <source>
        <dbReference type="ARBA" id="ARBA00022692"/>
    </source>
</evidence>
<gene>
    <name evidence="13" type="primary">atpB_2</name>
    <name evidence="11" type="synonym">atpB</name>
    <name evidence="13" type="ORF">BGLFYP119_01365</name>
</gene>
<evidence type="ECO:0000256" key="3">
    <source>
        <dbReference type="ARBA" id="ARBA00022448"/>
    </source>
</evidence>
<keyword evidence="10 11" id="KW-0066">ATP synthesis</keyword>
<keyword evidence="3 11" id="KW-0813">Transport</keyword>
<name>A0A6N2SZQ5_9FIRM</name>
<proteinExistence type="inferred from homology"/>
<evidence type="ECO:0000256" key="6">
    <source>
        <dbReference type="ARBA" id="ARBA00022781"/>
    </source>
</evidence>
<dbReference type="CDD" id="cd00310">
    <property type="entry name" value="ATP-synt_Fo_a_6"/>
    <property type="match status" value="1"/>
</dbReference>
<keyword evidence="8 11" id="KW-0406">Ion transport</keyword>
<evidence type="ECO:0000256" key="10">
    <source>
        <dbReference type="ARBA" id="ARBA00023310"/>
    </source>
</evidence>
<evidence type="ECO:0000256" key="8">
    <source>
        <dbReference type="ARBA" id="ARBA00023065"/>
    </source>
</evidence>
<feature type="transmembrane region" description="Helical" evidence="11">
    <location>
        <begin position="123"/>
        <end position="142"/>
    </location>
</feature>
<evidence type="ECO:0000256" key="11">
    <source>
        <dbReference type="HAMAP-Rule" id="MF_01393"/>
    </source>
</evidence>
<dbReference type="InterPro" id="IPR035908">
    <property type="entry name" value="F0_ATP_A_sf"/>
</dbReference>
<comment type="subcellular location">
    <subcellularLocation>
        <location evidence="11 12">Cell membrane</location>
        <topology evidence="11 12">Multi-pass membrane protein</topology>
    </subcellularLocation>
    <subcellularLocation>
        <location evidence="1">Membrane</location>
        <topology evidence="1">Multi-pass membrane protein</topology>
    </subcellularLocation>
</comment>
<dbReference type="SUPFAM" id="SSF81336">
    <property type="entry name" value="F1F0 ATP synthase subunit A"/>
    <property type="match status" value="1"/>
</dbReference>
<dbReference type="PANTHER" id="PTHR42823:SF3">
    <property type="entry name" value="ATP SYNTHASE SUBUNIT A, CHLOROPLASTIC"/>
    <property type="match status" value="1"/>
</dbReference>
<keyword evidence="4 11" id="KW-0138">CF(0)</keyword>
<dbReference type="NCBIfam" id="TIGR01131">
    <property type="entry name" value="ATP_synt_6_or_A"/>
    <property type="match status" value="1"/>
</dbReference>
<dbReference type="GO" id="GO:0042777">
    <property type="term" value="P:proton motive force-driven plasma membrane ATP synthesis"/>
    <property type="evidence" value="ECO:0007669"/>
    <property type="project" value="TreeGrafter"/>
</dbReference>
<protein>
    <recommendedName>
        <fullName evidence="11 12">ATP synthase subunit a</fullName>
    </recommendedName>
    <alternativeName>
        <fullName evidence="11">ATP synthase F0 sector subunit a</fullName>
    </alternativeName>
    <alternativeName>
        <fullName evidence="11">F-ATPase subunit 6</fullName>
    </alternativeName>
</protein>
<dbReference type="Pfam" id="PF00119">
    <property type="entry name" value="ATP-synt_A"/>
    <property type="match status" value="1"/>
</dbReference>
<sequence>MGKGGSGTNSLSDVLKEELNCKTVFTIPVGNGIPVFESVVVTWVIIAVLLILSLILTRNLKVMNPGKRQLLLEAGIDAMRKFFRGILGEDGDIYIPYMMTVVIYLGVANVSGIFGVKPPTKDLNVTLALALMSMFLIEYCGIHKKGLKGFFKSFLDPIPVMLPMNIMEVAIRPTALCFRLFGNILGGFVVMALVEFVCPAVLPIPFSLYFDFFDGFIQAYIFVFLTSMFMRETMD</sequence>
<evidence type="ECO:0000313" key="13">
    <source>
        <dbReference type="EMBL" id="VYS98589.1"/>
    </source>
</evidence>
<dbReference type="AlphaFoldDB" id="A0A6N2SZQ5"/>
<evidence type="ECO:0000256" key="2">
    <source>
        <dbReference type="ARBA" id="ARBA00006810"/>
    </source>
</evidence>
<keyword evidence="7 11" id="KW-1133">Transmembrane helix</keyword>
<dbReference type="PRINTS" id="PR00123">
    <property type="entry name" value="ATPASEA"/>
</dbReference>
<dbReference type="PANTHER" id="PTHR42823">
    <property type="entry name" value="ATP SYNTHASE SUBUNIT A, CHLOROPLASTIC"/>
    <property type="match status" value="1"/>
</dbReference>
<organism evidence="13">
    <name type="scientific">Blautia glucerasea</name>
    <dbReference type="NCBI Taxonomy" id="536633"/>
    <lineage>
        <taxon>Bacteria</taxon>
        <taxon>Bacillati</taxon>
        <taxon>Bacillota</taxon>
        <taxon>Clostridia</taxon>
        <taxon>Lachnospirales</taxon>
        <taxon>Lachnospiraceae</taxon>
        <taxon>Blautia</taxon>
    </lineage>
</organism>
<keyword evidence="11" id="KW-1003">Cell membrane</keyword>
<dbReference type="InterPro" id="IPR045082">
    <property type="entry name" value="ATP_syn_F0_a_bact/chloroplast"/>
</dbReference>
<dbReference type="InterPro" id="IPR000568">
    <property type="entry name" value="ATP_synth_F0_asu"/>
</dbReference>
<dbReference type="GO" id="GO:0005886">
    <property type="term" value="C:plasma membrane"/>
    <property type="evidence" value="ECO:0007669"/>
    <property type="project" value="UniProtKB-SubCell"/>
</dbReference>
<accession>A0A6N2SZQ5</accession>
<evidence type="ECO:0000256" key="4">
    <source>
        <dbReference type="ARBA" id="ARBA00022547"/>
    </source>
</evidence>
<evidence type="ECO:0000256" key="12">
    <source>
        <dbReference type="RuleBase" id="RU000483"/>
    </source>
</evidence>
<keyword evidence="5 11" id="KW-0812">Transmembrane</keyword>